<keyword evidence="12" id="KW-0067">ATP-binding</keyword>
<evidence type="ECO:0000313" key="24">
    <source>
        <dbReference type="Proteomes" id="UP000031275"/>
    </source>
</evidence>
<keyword evidence="17" id="KW-0464">Manganese</keyword>
<dbReference type="Pfam" id="PF21686">
    <property type="entry name" value="LigD_Prim-Pol"/>
    <property type="match status" value="1"/>
</dbReference>
<protein>
    <recommendedName>
        <fullName evidence="2">DNA ligase (ATP)</fullName>
        <ecNumber evidence="2">6.5.1.1</ecNumber>
    </recommendedName>
    <alternativeName>
        <fullName evidence="19">NHEJ DNA polymerase</fullName>
    </alternativeName>
</protein>
<feature type="compositionally biased region" description="Basic and acidic residues" evidence="21">
    <location>
        <begin position="178"/>
        <end position="192"/>
    </location>
</feature>
<feature type="compositionally biased region" description="Basic and acidic residues" evidence="21">
    <location>
        <begin position="563"/>
        <end position="572"/>
    </location>
</feature>
<feature type="region of interest" description="Disordered" evidence="21">
    <location>
        <begin position="1"/>
        <end position="27"/>
    </location>
</feature>
<evidence type="ECO:0000256" key="10">
    <source>
        <dbReference type="ARBA" id="ARBA00022801"/>
    </source>
</evidence>
<evidence type="ECO:0000256" key="12">
    <source>
        <dbReference type="ARBA" id="ARBA00022840"/>
    </source>
</evidence>
<dbReference type="PROSITE" id="PS50160">
    <property type="entry name" value="DNA_LIGASE_A3"/>
    <property type="match status" value="1"/>
</dbReference>
<keyword evidence="24" id="KW-1185">Reference proteome</keyword>
<dbReference type="CDD" id="cd07906">
    <property type="entry name" value="Adenylation_DNA_ligase_LigD_LigC"/>
    <property type="match status" value="1"/>
</dbReference>
<dbReference type="Gene3D" id="3.90.920.10">
    <property type="entry name" value="DNA primase, PRIM domain"/>
    <property type="match status" value="1"/>
</dbReference>
<dbReference type="Gene3D" id="3.30.1490.70">
    <property type="match status" value="1"/>
</dbReference>
<evidence type="ECO:0000256" key="18">
    <source>
        <dbReference type="ARBA" id="ARBA00023268"/>
    </source>
</evidence>
<evidence type="ECO:0000259" key="22">
    <source>
        <dbReference type="PROSITE" id="PS50160"/>
    </source>
</evidence>
<keyword evidence="14" id="KW-0238">DNA-binding</keyword>
<keyword evidence="3" id="KW-0436">Ligase</keyword>
<dbReference type="EMBL" id="JSYK01000003">
    <property type="protein sequence ID" value="KIA83472.1"/>
    <property type="molecule type" value="Genomic_DNA"/>
</dbReference>
<dbReference type="NCBIfam" id="TIGR02778">
    <property type="entry name" value="ligD_pol"/>
    <property type="match status" value="1"/>
</dbReference>
<comment type="catalytic activity">
    <reaction evidence="20">
        <text>ATP + (deoxyribonucleotide)n-3'-hydroxyl + 5'-phospho-(deoxyribonucleotide)m = (deoxyribonucleotide)n+m + AMP + diphosphate.</text>
        <dbReference type="EC" id="6.5.1.1"/>
    </reaction>
</comment>
<dbReference type="CDD" id="cd07971">
    <property type="entry name" value="OBF_DNA_ligase_LigD"/>
    <property type="match status" value="1"/>
</dbReference>
<feature type="compositionally biased region" description="Basic and acidic residues" evidence="21">
    <location>
        <begin position="531"/>
        <end position="553"/>
    </location>
</feature>
<dbReference type="SUPFAM" id="SSF56091">
    <property type="entry name" value="DNA ligase/mRNA capping enzyme, catalytic domain"/>
    <property type="match status" value="1"/>
</dbReference>
<keyword evidence="6" id="KW-0540">Nuclease</keyword>
<keyword evidence="9" id="KW-0227">DNA damage</keyword>
<dbReference type="NCBIfam" id="TIGR02776">
    <property type="entry name" value="NHEJ_ligase_prk"/>
    <property type="match status" value="1"/>
</dbReference>
<keyword evidence="8" id="KW-0547">Nucleotide-binding</keyword>
<evidence type="ECO:0000256" key="6">
    <source>
        <dbReference type="ARBA" id="ARBA00022722"/>
    </source>
</evidence>
<dbReference type="PROSITE" id="PS00333">
    <property type="entry name" value="DNA_LIGASE_A2"/>
    <property type="match status" value="1"/>
</dbReference>
<dbReference type="Gene3D" id="2.40.50.140">
    <property type="entry name" value="Nucleic acid-binding proteins"/>
    <property type="match status" value="1"/>
</dbReference>
<evidence type="ECO:0000256" key="4">
    <source>
        <dbReference type="ARBA" id="ARBA00022679"/>
    </source>
</evidence>
<organism evidence="23 24">
    <name type="scientific">Kaistella solincola</name>
    <dbReference type="NCBI Taxonomy" id="510955"/>
    <lineage>
        <taxon>Bacteria</taxon>
        <taxon>Pseudomonadati</taxon>
        <taxon>Bacteroidota</taxon>
        <taxon>Flavobacteriia</taxon>
        <taxon>Flavobacteriales</taxon>
        <taxon>Weeksellaceae</taxon>
        <taxon>Chryseobacterium group</taxon>
        <taxon>Kaistella</taxon>
    </lineage>
</organism>
<evidence type="ECO:0000256" key="2">
    <source>
        <dbReference type="ARBA" id="ARBA00012727"/>
    </source>
</evidence>
<reference evidence="23 24" key="1">
    <citation type="submission" date="2014-10" db="EMBL/GenBank/DDBJ databases">
        <title>Kaistella solincola genome.</title>
        <authorList>
            <person name="Newman J.D."/>
        </authorList>
    </citation>
    <scope>NUCLEOTIDE SEQUENCE [LARGE SCALE GENOMIC DNA]</scope>
    <source>
        <strain evidence="23 24">DSM 22468</strain>
    </source>
</reference>
<dbReference type="NCBIfam" id="TIGR02779">
    <property type="entry name" value="NHEJ_ligase_lig"/>
    <property type="match status" value="1"/>
</dbReference>
<dbReference type="CDD" id="cd04865">
    <property type="entry name" value="LigD_Pol_like_2"/>
    <property type="match status" value="1"/>
</dbReference>
<dbReference type="InterPro" id="IPR012310">
    <property type="entry name" value="DNA_ligase_ATP-dep_cent"/>
</dbReference>
<evidence type="ECO:0000256" key="11">
    <source>
        <dbReference type="ARBA" id="ARBA00022839"/>
    </source>
</evidence>
<sequence>MPLEEYNKKRNFEETSEPEGKTKKSEGKLIFVIQRHSATRLHYDFRLEMDGVLKSWAVPKGPSLNPKDKRLAMMTEDHPYSYRDFEGSIPEGNYGGGEVEVWDSGTYEPLEKAEGKADDLVMRSELHKGSLKFILHGKKLKGEFALVKIKNPKDDNAWLLIKHKDKFALDEYDSEDHVPKKSKVTEREENRPSKKKTVKTTENSTKPYQNFTPALTGEKKLKDFIKPMLAQVGDEAFDSKDWVFEIKWDGYRAVADLREDSKLLYSRNGLSFSEKFSKISKALEDQKFPMVLDGEIVAFNSKGQPDFQALQQIGDHPNMAMTYQVFDLLWLNGKSTENLTLLERKELLKDALVENDVVKYCEHVPEKGKNFFDQIEKMNLEGMIAKKITSTYTEGARSAEWLKIKFQQTEDVLICGFTEPKGSRKQFGAIILGTYVNGELQYCGHAGTGFSNKKLEELYELFEPLITSEAPFKDVPKTNTKATWVKPEIVCEIKFTEKTGDGIFRHPVFLGIRADKEKVDIKKTSLGEGIKPEKSAKKAPKKKEEVETAEKKVSSSKTKTTKKARENEQEKKIGKHTVKLTNQNKVYFPESGITKGDLVEYYQSVAKYILPHLKNRPQSLNRFPNGISGLSFYHKDAGDSAPDWIEKATIFSESNEKDIQYLVCNSAADIAYLNNLGCIDLNPWNSKIDNLEFPDWLALDLDPSEGNTFEDVIEVALATKEVLNQVKIEGYCKTSGSSGIHIFIPMGGKYDYEQVKNFAHLLMQKVQQLVPEITTLERSLKKREKNEIYLDYLQNRGGQTLASVYSIRPKPGAPVSMPLNWEEVKSGLKPTDFNIHNALDRIQEKGDLFKPILGKGIDMLKALQNLEK</sequence>
<feature type="compositionally biased region" description="Polar residues" evidence="21">
    <location>
        <begin position="200"/>
        <end position="212"/>
    </location>
</feature>
<dbReference type="InterPro" id="IPR014144">
    <property type="entry name" value="LigD_PE_domain"/>
</dbReference>
<proteinExistence type="predicted"/>
<evidence type="ECO:0000256" key="15">
    <source>
        <dbReference type="ARBA" id="ARBA00023172"/>
    </source>
</evidence>
<dbReference type="InterPro" id="IPR012309">
    <property type="entry name" value="DNA_ligase_ATP-dep_C"/>
</dbReference>
<keyword evidence="18" id="KW-0511">Multifunctional enzyme</keyword>
<dbReference type="Pfam" id="PF01068">
    <property type="entry name" value="DNA_ligase_A_M"/>
    <property type="match status" value="1"/>
</dbReference>
<dbReference type="PANTHER" id="PTHR42705:SF2">
    <property type="entry name" value="BIFUNCTIONAL NON-HOMOLOGOUS END JOINING PROTEIN LIGD"/>
    <property type="match status" value="1"/>
</dbReference>
<dbReference type="Pfam" id="PF04679">
    <property type="entry name" value="DNA_ligase_A_C"/>
    <property type="match status" value="1"/>
</dbReference>
<keyword evidence="13" id="KW-0239">DNA-directed DNA polymerase</keyword>
<dbReference type="RefSeq" id="WP_039344609.1">
    <property type="nucleotide sequence ID" value="NZ_JSYK01000003.1"/>
</dbReference>
<keyword evidence="4" id="KW-0808">Transferase</keyword>
<evidence type="ECO:0000256" key="14">
    <source>
        <dbReference type="ARBA" id="ARBA00023125"/>
    </source>
</evidence>
<comment type="cofactor">
    <cofactor evidence="1">
        <name>Mn(2+)</name>
        <dbReference type="ChEBI" id="CHEBI:29035"/>
    </cofactor>
</comment>
<evidence type="ECO:0000313" key="23">
    <source>
        <dbReference type="EMBL" id="KIA83472.1"/>
    </source>
</evidence>
<dbReference type="InterPro" id="IPR014143">
    <property type="entry name" value="NHEJ_ligase_prk"/>
</dbReference>
<evidence type="ECO:0000256" key="20">
    <source>
        <dbReference type="ARBA" id="ARBA00034003"/>
    </source>
</evidence>
<dbReference type="Gene3D" id="3.30.470.30">
    <property type="entry name" value="DNA ligase/mRNA capping enzyme"/>
    <property type="match status" value="1"/>
</dbReference>
<dbReference type="InterPro" id="IPR014145">
    <property type="entry name" value="LigD_pol_dom"/>
</dbReference>
<dbReference type="NCBIfam" id="TIGR02777">
    <property type="entry name" value="LigD_PE_dom"/>
    <property type="match status" value="1"/>
</dbReference>
<dbReference type="SUPFAM" id="SSF50249">
    <property type="entry name" value="Nucleic acid-binding proteins"/>
    <property type="match status" value="1"/>
</dbReference>
<dbReference type="InterPro" id="IPR014146">
    <property type="entry name" value="LigD_ligase_dom"/>
</dbReference>
<keyword evidence="5" id="KW-0548">Nucleotidyltransferase</keyword>
<dbReference type="InterPro" id="IPR012340">
    <property type="entry name" value="NA-bd_OB-fold"/>
</dbReference>
<keyword evidence="11" id="KW-0269">Exonuclease</keyword>
<accession>A0ABR4ZQ41</accession>
<evidence type="ECO:0000256" key="3">
    <source>
        <dbReference type="ARBA" id="ARBA00022598"/>
    </source>
</evidence>
<evidence type="ECO:0000256" key="1">
    <source>
        <dbReference type="ARBA" id="ARBA00001936"/>
    </source>
</evidence>
<dbReference type="InterPro" id="IPR052171">
    <property type="entry name" value="NHEJ_LigD"/>
</dbReference>
<feature type="domain" description="ATP-dependent DNA ligase family profile" evidence="22">
    <location>
        <begin position="325"/>
        <end position="449"/>
    </location>
</feature>
<dbReference type="EC" id="6.5.1.1" evidence="2"/>
<dbReference type="Pfam" id="PF13298">
    <property type="entry name" value="LigD_N"/>
    <property type="match status" value="1"/>
</dbReference>
<dbReference type="InterPro" id="IPR016059">
    <property type="entry name" value="DNA_ligase_ATP-dep_CS"/>
</dbReference>
<evidence type="ECO:0000256" key="17">
    <source>
        <dbReference type="ARBA" id="ARBA00023211"/>
    </source>
</evidence>
<dbReference type="Proteomes" id="UP000031275">
    <property type="component" value="Unassembled WGS sequence"/>
</dbReference>
<evidence type="ECO:0000256" key="13">
    <source>
        <dbReference type="ARBA" id="ARBA00022932"/>
    </source>
</evidence>
<evidence type="ECO:0000256" key="9">
    <source>
        <dbReference type="ARBA" id="ARBA00022763"/>
    </source>
</evidence>
<keyword evidence="15" id="KW-0233">DNA recombination</keyword>
<feature type="region of interest" description="Disordered" evidence="21">
    <location>
        <begin position="178"/>
        <end position="212"/>
    </location>
</feature>
<keyword evidence="10" id="KW-0378">Hydrolase</keyword>
<comment type="caution">
    <text evidence="23">The sequence shown here is derived from an EMBL/GenBank/DDBJ whole genome shotgun (WGS) entry which is preliminary data.</text>
</comment>
<dbReference type="PANTHER" id="PTHR42705">
    <property type="entry name" value="BIFUNCTIONAL NON-HOMOLOGOUS END JOINING PROTEIN LIGD"/>
    <property type="match status" value="1"/>
</dbReference>
<evidence type="ECO:0000256" key="8">
    <source>
        <dbReference type="ARBA" id="ARBA00022741"/>
    </source>
</evidence>
<feature type="region of interest" description="Disordered" evidence="21">
    <location>
        <begin position="531"/>
        <end position="575"/>
    </location>
</feature>
<evidence type="ECO:0000256" key="21">
    <source>
        <dbReference type="SAM" id="MobiDB-lite"/>
    </source>
</evidence>
<gene>
    <name evidence="23" type="ORF">OA84_08130</name>
</gene>
<keyword evidence="16" id="KW-0234">DNA repair</keyword>
<evidence type="ECO:0000256" key="5">
    <source>
        <dbReference type="ARBA" id="ARBA00022695"/>
    </source>
</evidence>
<name>A0ABR4ZQ41_9FLAO</name>
<evidence type="ECO:0000256" key="19">
    <source>
        <dbReference type="ARBA" id="ARBA00029943"/>
    </source>
</evidence>
<keyword evidence="7" id="KW-0479">Metal-binding</keyword>
<evidence type="ECO:0000256" key="16">
    <source>
        <dbReference type="ARBA" id="ARBA00023204"/>
    </source>
</evidence>
<evidence type="ECO:0000256" key="7">
    <source>
        <dbReference type="ARBA" id="ARBA00022723"/>
    </source>
</evidence>